<dbReference type="Pfam" id="PF05036">
    <property type="entry name" value="SPOR"/>
    <property type="match status" value="1"/>
</dbReference>
<sequence>LNAVYFYTQFDDTTELASSTVLKQPPLPQGVDKLILLRERGLGGENAPLPESPADKPSAQPIDMLAKPLELQDEPSCFTLGPFTSADVAKRSSGTLAALGVDVKYREISQRTPRGYWVYLPSSKSYQAAKRKVTELQKKGLNDLYIMGKGSHQNAISLGLFTRESAANSRFQQVKKLGLKAMLETQYRTNKQTWLDLTVPGDQAAAVASITEMVDGLQRAKLGQAECQ</sequence>
<evidence type="ECO:0000259" key="1">
    <source>
        <dbReference type="Pfam" id="PF05036"/>
    </source>
</evidence>
<dbReference type="Gene3D" id="3.30.70.1070">
    <property type="entry name" value="Sporulation related repeat"/>
    <property type="match status" value="1"/>
</dbReference>
<dbReference type="GO" id="GO:0042834">
    <property type="term" value="F:peptidoglycan binding"/>
    <property type="evidence" value="ECO:0007669"/>
    <property type="project" value="InterPro"/>
</dbReference>
<feature type="non-terminal residue" evidence="2">
    <location>
        <position position="1"/>
    </location>
</feature>
<accession>A0A3B1A4J2</accession>
<feature type="domain" description="SPOR" evidence="1">
    <location>
        <begin position="113"/>
        <end position="182"/>
    </location>
</feature>
<dbReference type="InterPro" id="IPR007730">
    <property type="entry name" value="SPOR-like_dom"/>
</dbReference>
<name>A0A3B1A4J2_9ZZZZ</name>
<dbReference type="EMBL" id="UOFV01000027">
    <property type="protein sequence ID" value="VAW94652.1"/>
    <property type="molecule type" value="Genomic_DNA"/>
</dbReference>
<reference evidence="2" key="1">
    <citation type="submission" date="2018-06" db="EMBL/GenBank/DDBJ databases">
        <authorList>
            <person name="Zhirakovskaya E."/>
        </authorList>
    </citation>
    <scope>NUCLEOTIDE SEQUENCE</scope>
</reference>
<dbReference type="SUPFAM" id="SSF110997">
    <property type="entry name" value="Sporulation related repeat"/>
    <property type="match status" value="1"/>
</dbReference>
<organism evidence="2">
    <name type="scientific">hydrothermal vent metagenome</name>
    <dbReference type="NCBI Taxonomy" id="652676"/>
    <lineage>
        <taxon>unclassified sequences</taxon>
        <taxon>metagenomes</taxon>
        <taxon>ecological metagenomes</taxon>
    </lineage>
</organism>
<proteinExistence type="predicted"/>
<dbReference type="AlphaFoldDB" id="A0A3B1A4J2"/>
<dbReference type="InterPro" id="IPR036680">
    <property type="entry name" value="SPOR-like_sf"/>
</dbReference>
<gene>
    <name evidence="2" type="ORF">MNBD_GAMMA19-618</name>
</gene>
<protein>
    <recommendedName>
        <fullName evidence="1">SPOR domain-containing protein</fullName>
    </recommendedName>
</protein>
<evidence type="ECO:0000313" key="2">
    <source>
        <dbReference type="EMBL" id="VAW94652.1"/>
    </source>
</evidence>